<dbReference type="InParanoid" id="B0DL22"/>
<dbReference type="InterPro" id="IPR019775">
    <property type="entry name" value="WD40_repeat_CS"/>
</dbReference>
<dbReference type="InterPro" id="IPR049566">
    <property type="entry name" value="WDR59_RTC1-like_RING_Znf"/>
</dbReference>
<dbReference type="PROSITE" id="PS00678">
    <property type="entry name" value="WD_REPEATS_1"/>
    <property type="match status" value="1"/>
</dbReference>
<dbReference type="EMBL" id="DS547116">
    <property type="protein sequence ID" value="EDR04751.1"/>
    <property type="molecule type" value="Genomic_DNA"/>
</dbReference>
<dbReference type="OrthoDB" id="311712at2759"/>
<dbReference type="GeneID" id="6080309"/>
<reference evidence="6 7" key="1">
    <citation type="journal article" date="2008" name="Nature">
        <title>The genome of Laccaria bicolor provides insights into mycorrhizal symbiosis.</title>
        <authorList>
            <person name="Martin F."/>
            <person name="Aerts A."/>
            <person name="Ahren D."/>
            <person name="Brun A."/>
            <person name="Danchin E.G.J."/>
            <person name="Duchaussoy F."/>
            <person name="Gibon J."/>
            <person name="Kohler A."/>
            <person name="Lindquist E."/>
            <person name="Pereda V."/>
            <person name="Salamov A."/>
            <person name="Shapiro H.J."/>
            <person name="Wuyts J."/>
            <person name="Blaudez D."/>
            <person name="Buee M."/>
            <person name="Brokstein P."/>
            <person name="Canbaeck B."/>
            <person name="Cohen D."/>
            <person name="Courty P.E."/>
            <person name="Coutinho P.M."/>
            <person name="Delaruelle C."/>
            <person name="Detter J.C."/>
            <person name="Deveau A."/>
            <person name="DiFazio S."/>
            <person name="Duplessis S."/>
            <person name="Fraissinet-Tachet L."/>
            <person name="Lucic E."/>
            <person name="Frey-Klett P."/>
            <person name="Fourrey C."/>
            <person name="Feussner I."/>
            <person name="Gay G."/>
            <person name="Grimwood J."/>
            <person name="Hoegger P.J."/>
            <person name="Jain P."/>
            <person name="Kilaru S."/>
            <person name="Labbe J."/>
            <person name="Lin Y.C."/>
            <person name="Legue V."/>
            <person name="Le Tacon F."/>
            <person name="Marmeisse R."/>
            <person name="Melayah D."/>
            <person name="Montanini B."/>
            <person name="Muratet M."/>
            <person name="Nehls U."/>
            <person name="Niculita-Hirzel H."/>
            <person name="Oudot-Le Secq M.P."/>
            <person name="Peter M."/>
            <person name="Quesneville H."/>
            <person name="Rajashekar B."/>
            <person name="Reich M."/>
            <person name="Rouhier N."/>
            <person name="Schmutz J."/>
            <person name="Yin T."/>
            <person name="Chalot M."/>
            <person name="Henrissat B."/>
            <person name="Kuees U."/>
            <person name="Lucas S."/>
            <person name="Van de Peer Y."/>
            <person name="Podila G.K."/>
            <person name="Polle A."/>
            <person name="Pukkila P.J."/>
            <person name="Richardson P.M."/>
            <person name="Rouze P."/>
            <person name="Sanders I.R."/>
            <person name="Stajich J.E."/>
            <person name="Tunlid A."/>
            <person name="Tuskan G."/>
            <person name="Grigoriev I.V."/>
        </authorList>
    </citation>
    <scope>NUCLEOTIDE SEQUENCE [LARGE SCALE GENOMIC DNA]</scope>
    <source>
        <strain evidence="7">S238N-H82 / ATCC MYA-4686</strain>
    </source>
</reference>
<feature type="region of interest" description="Disordered" evidence="4">
    <location>
        <begin position="844"/>
        <end position="870"/>
    </location>
</feature>
<protein>
    <submittedName>
        <fullName evidence="6">Predicted protein</fullName>
    </submittedName>
</protein>
<dbReference type="STRING" id="486041.B0DL22"/>
<dbReference type="InterPro" id="IPR001680">
    <property type="entry name" value="WD40_rpt"/>
</dbReference>
<dbReference type="PANTHER" id="PTHR46170">
    <property type="entry name" value="GATOR COMPLEX PROTEIN WDR59"/>
    <property type="match status" value="1"/>
</dbReference>
<dbReference type="InterPro" id="IPR049567">
    <property type="entry name" value="WDR59-like"/>
</dbReference>
<feature type="region of interest" description="Disordered" evidence="4">
    <location>
        <begin position="914"/>
        <end position="936"/>
    </location>
</feature>
<feature type="compositionally biased region" description="Low complexity" evidence="4">
    <location>
        <begin position="1"/>
        <end position="10"/>
    </location>
</feature>
<feature type="compositionally biased region" description="Polar residues" evidence="4">
    <location>
        <begin position="1196"/>
        <end position="1206"/>
    </location>
</feature>
<evidence type="ECO:0000313" key="6">
    <source>
        <dbReference type="EMBL" id="EDR04751.1"/>
    </source>
</evidence>
<dbReference type="Proteomes" id="UP000001194">
    <property type="component" value="Unassembled WGS sequence"/>
</dbReference>
<dbReference type="SUPFAM" id="SSF50978">
    <property type="entry name" value="WD40 repeat-like"/>
    <property type="match status" value="1"/>
</dbReference>
<feature type="repeat" description="WD" evidence="3">
    <location>
        <begin position="329"/>
        <end position="371"/>
    </location>
</feature>
<keyword evidence="7" id="KW-1185">Reference proteome</keyword>
<dbReference type="GO" id="GO:0035591">
    <property type="term" value="F:signaling adaptor activity"/>
    <property type="evidence" value="ECO:0007669"/>
    <property type="project" value="TreeGrafter"/>
</dbReference>
<name>B0DL22_LACBS</name>
<dbReference type="Pfam" id="PF17120">
    <property type="entry name" value="zf-RING_16"/>
    <property type="match status" value="1"/>
</dbReference>
<dbReference type="FunCoup" id="B0DL22">
    <property type="interactions" value="204"/>
</dbReference>
<dbReference type="RefSeq" id="XP_001884575.1">
    <property type="nucleotide sequence ID" value="XM_001884540.1"/>
</dbReference>
<dbReference type="Gene3D" id="2.130.10.10">
    <property type="entry name" value="YVTN repeat-like/Quinoprotein amine dehydrogenase"/>
    <property type="match status" value="1"/>
</dbReference>
<organism evidence="7">
    <name type="scientific">Laccaria bicolor (strain S238N-H82 / ATCC MYA-4686)</name>
    <name type="common">Bicoloured deceiver</name>
    <name type="synonym">Laccaria laccata var. bicolor</name>
    <dbReference type="NCBI Taxonomy" id="486041"/>
    <lineage>
        <taxon>Eukaryota</taxon>
        <taxon>Fungi</taxon>
        <taxon>Dikarya</taxon>
        <taxon>Basidiomycota</taxon>
        <taxon>Agaricomycotina</taxon>
        <taxon>Agaricomycetes</taxon>
        <taxon>Agaricomycetidae</taxon>
        <taxon>Agaricales</taxon>
        <taxon>Agaricineae</taxon>
        <taxon>Hydnangiaceae</taxon>
        <taxon>Laccaria</taxon>
    </lineage>
</organism>
<dbReference type="GO" id="GO:0035859">
    <property type="term" value="C:Seh1-associated complex"/>
    <property type="evidence" value="ECO:0007669"/>
    <property type="project" value="TreeGrafter"/>
</dbReference>
<dbReference type="HOGENOM" id="CLU_001497_3_0_1"/>
<feature type="compositionally biased region" description="Polar residues" evidence="4">
    <location>
        <begin position="1149"/>
        <end position="1174"/>
    </location>
</feature>
<keyword evidence="2" id="KW-0677">Repeat</keyword>
<dbReference type="KEGG" id="lbc:LACBIDRAFT_304147"/>
<sequence length="1412" mass="156229">MSPLSSAESSSIEDLRTPGSRFRERNQPSLAGERRPSWTPSILADDENSPITIPPRSRARHVSQQRAARIDVENLPISLAEHSLSARRPSFAPQLPPDGLDFDRFRQEYVRAANSGSSERWRASEIPAVVPPDSPEDGNFRRSLEINMKGLVGDAVGNMSISPASRDVVLAARRGLFIIDLEAPFEVPRFLPQGGTWDVADVQWNPHPSRAEYIVSTSSEKLLIWNLMLVGKTSIQHILKSHYRAITDINWHTTECDTVVSTGIDSWLWAWDLREPRKPIFEVCHAQVSSASGTQVKWNRQDGNILASSHSNEVLIWDRRKGSLPITQIQAHTSKIYGIDWSHHSSTEIVTCSLDKTIKTWNTNDVTEPTSCIRTTYPVWRARTLPFGEGVLSLPQRSETTLEMYATAETQIPVETFEGHTDVVKEFVWRKGGRDEFQLITWSKDRTLRFWPIGADVMQRVGHTLALNRGRSRSRARSRHSGNAEDRDFTTTSFRNLPPAGFTDPHAKAVTAPIGYRAILAEVRAPLPPTHQVNSAVQPHFDSRASFYDSNEPQESTPTMSKPIVMLGQSTMSRGAIGGKSLVRGVDSFSWLASVKVGSKRGSSSGAGSGGDSTGASRVGSMSRTPSGIEIRDPEGSGKGRSGSRGRGGEDGRRDGEGSQSSTLQDEITTVLTKLAASKITLEKHDLTKKRRCTLGFHGPWGETSSVFMRITFTFPRDYPQATHPGGTPGVDLERNPLISVGDREFILKRLRAIRERKRPCLEACLRFLLYAEEGHIGDDPGSSSEDEEHSSTKKPKDFTLSLMRNIKNLGEPRTSQGTFGPNGELITFFRAPPRVVRNVFRGLGETSSPPAEDQQQQAESQQQPPRLLQSPALVSDAVRRLGLSAKDREVKPLDPLRPENSANILRAMTNLLTGSGHKVRRDSDSRPRGEMSKNYPRFPARRSVVFMNGTTSIAGGDRKVALDYEFQGDSLSAVCDRNAIVAREHRRYDHERIFRTLKTLFRTPDDDGDEDHSSTEDLNSFASETLARGVITRIYSDLSKGKDVQMLAMLSMLILQTSHGTTPHVSMRRRKSEALGVYLPPLKIGGVDYFSITKSIKSNPLSPLWPSPIAPTLAPSLSSSNSSRGSWSSLFNAAGGMRQFMNGSLKEVTTPTEVPLSTSDPQLSPIPSANRATPESPGPKRKRTRKDSVIHSPSPAVSKSWNDSASLHPPRPFAVSFSSAGHRRLALSRLADSNLYLQEKEAVVFEPPIPDQESPDSLFSPELVKQFTLHVSFYAEMLFRWKLFNKRLELLKAVNRRNPHHDKSEPHKIGLVRVCSRVGCEVLLPDKATVCQYCGTPCLMACCTICRLPVKGLSRSCVRCYHVTHISCWNSLDVPICPSGCGCFCSGYDGPQTRPSTRLGMTPPLTSLALS</sequence>
<evidence type="ECO:0000256" key="2">
    <source>
        <dbReference type="ARBA" id="ARBA00022737"/>
    </source>
</evidence>
<evidence type="ECO:0000256" key="4">
    <source>
        <dbReference type="SAM" id="MobiDB-lite"/>
    </source>
</evidence>
<dbReference type="PANTHER" id="PTHR46170:SF1">
    <property type="entry name" value="GATOR COMPLEX PROTEIN WDR59"/>
    <property type="match status" value="1"/>
</dbReference>
<feature type="domain" description="WDR59/RTC1-like RING zinc finger" evidence="5">
    <location>
        <begin position="1343"/>
        <end position="1387"/>
    </location>
</feature>
<dbReference type="GO" id="GO:0005774">
    <property type="term" value="C:vacuolar membrane"/>
    <property type="evidence" value="ECO:0007669"/>
    <property type="project" value="TreeGrafter"/>
</dbReference>
<feature type="region of interest" description="Disordered" evidence="4">
    <location>
        <begin position="599"/>
        <end position="666"/>
    </location>
</feature>
<gene>
    <name evidence="6" type="ORF">LACBIDRAFT_304147</name>
</gene>
<feature type="compositionally biased region" description="Basic and acidic residues" evidence="4">
    <location>
        <begin position="13"/>
        <end position="36"/>
    </location>
</feature>
<dbReference type="PROSITE" id="PS50082">
    <property type="entry name" value="WD_REPEATS_2"/>
    <property type="match status" value="1"/>
</dbReference>
<evidence type="ECO:0000313" key="7">
    <source>
        <dbReference type="Proteomes" id="UP000001194"/>
    </source>
</evidence>
<dbReference type="InterPro" id="IPR036322">
    <property type="entry name" value="WD40_repeat_dom_sf"/>
</dbReference>
<dbReference type="CDD" id="cd16488">
    <property type="entry name" value="mRING-H2-C3H3C2_Mio-like"/>
    <property type="match status" value="1"/>
</dbReference>
<dbReference type="InterPro" id="IPR015943">
    <property type="entry name" value="WD40/YVTN_repeat-like_dom_sf"/>
</dbReference>
<evidence type="ECO:0000259" key="5">
    <source>
        <dbReference type="Pfam" id="PF17120"/>
    </source>
</evidence>
<dbReference type="GO" id="GO:0034198">
    <property type="term" value="P:cellular response to amino acid starvation"/>
    <property type="evidence" value="ECO:0007669"/>
    <property type="project" value="TreeGrafter"/>
</dbReference>
<dbReference type="GO" id="GO:1904263">
    <property type="term" value="P:positive regulation of TORC1 signaling"/>
    <property type="evidence" value="ECO:0007669"/>
    <property type="project" value="TreeGrafter"/>
</dbReference>
<dbReference type="PROSITE" id="PS50294">
    <property type="entry name" value="WD_REPEATS_REGION"/>
    <property type="match status" value="1"/>
</dbReference>
<dbReference type="SMART" id="SM00320">
    <property type="entry name" value="WD40"/>
    <property type="match status" value="5"/>
</dbReference>
<feature type="region of interest" description="Disordered" evidence="4">
    <location>
        <begin position="1149"/>
        <end position="1206"/>
    </location>
</feature>
<accession>B0DL22</accession>
<feature type="region of interest" description="Disordered" evidence="4">
    <location>
        <begin position="468"/>
        <end position="502"/>
    </location>
</feature>
<feature type="compositionally biased region" description="Basic and acidic residues" evidence="4">
    <location>
        <begin position="647"/>
        <end position="657"/>
    </location>
</feature>
<evidence type="ECO:0000256" key="1">
    <source>
        <dbReference type="ARBA" id="ARBA00022574"/>
    </source>
</evidence>
<feature type="compositionally biased region" description="Basic and acidic residues" evidence="4">
    <location>
        <begin position="922"/>
        <end position="932"/>
    </location>
</feature>
<feature type="compositionally biased region" description="Basic residues" evidence="4">
    <location>
        <begin position="470"/>
        <end position="480"/>
    </location>
</feature>
<feature type="region of interest" description="Disordered" evidence="4">
    <location>
        <begin position="1"/>
        <end position="62"/>
    </location>
</feature>
<keyword evidence="1 3" id="KW-0853">WD repeat</keyword>
<feature type="compositionally biased region" description="Low complexity" evidence="4">
    <location>
        <begin position="848"/>
        <end position="870"/>
    </location>
</feature>
<proteinExistence type="predicted"/>
<evidence type="ECO:0000256" key="3">
    <source>
        <dbReference type="PROSITE-ProRule" id="PRU00221"/>
    </source>
</evidence>
<feature type="region of interest" description="Disordered" evidence="4">
    <location>
        <begin position="778"/>
        <end position="801"/>
    </location>
</feature>